<evidence type="ECO:0000313" key="8">
    <source>
        <dbReference type="EMBL" id="CAL8122504.1"/>
    </source>
</evidence>
<keyword evidence="3" id="KW-0963">Cytoplasm</keyword>
<protein>
    <submittedName>
        <fullName evidence="8">Uncharacterized protein</fullName>
    </submittedName>
</protein>
<evidence type="ECO:0000256" key="7">
    <source>
        <dbReference type="SAM" id="MobiDB-lite"/>
    </source>
</evidence>
<name>A0ABP1R897_9HEXA</name>
<evidence type="ECO:0000256" key="4">
    <source>
        <dbReference type="ARBA" id="ARBA00023212"/>
    </source>
</evidence>
<dbReference type="Proteomes" id="UP001642540">
    <property type="component" value="Unassembled WGS sequence"/>
</dbReference>
<gene>
    <name evidence="8" type="ORF">ODALV1_LOCUS19835</name>
</gene>
<organism evidence="8 9">
    <name type="scientific">Orchesella dallaii</name>
    <dbReference type="NCBI Taxonomy" id="48710"/>
    <lineage>
        <taxon>Eukaryota</taxon>
        <taxon>Metazoa</taxon>
        <taxon>Ecdysozoa</taxon>
        <taxon>Arthropoda</taxon>
        <taxon>Hexapoda</taxon>
        <taxon>Collembola</taxon>
        <taxon>Entomobryomorpha</taxon>
        <taxon>Entomobryoidea</taxon>
        <taxon>Orchesellidae</taxon>
        <taxon>Orchesellinae</taxon>
        <taxon>Orchesella</taxon>
    </lineage>
</organism>
<keyword evidence="4" id="KW-0206">Cytoskeleton</keyword>
<keyword evidence="5" id="KW-0966">Cell projection</keyword>
<dbReference type="Pfam" id="PF14886">
    <property type="entry name" value="FAM183"/>
    <property type="match status" value="1"/>
</dbReference>
<feature type="compositionally biased region" description="Polar residues" evidence="7">
    <location>
        <begin position="294"/>
        <end position="307"/>
    </location>
</feature>
<evidence type="ECO:0000256" key="3">
    <source>
        <dbReference type="ARBA" id="ARBA00022490"/>
    </source>
</evidence>
<evidence type="ECO:0000313" key="9">
    <source>
        <dbReference type="Proteomes" id="UP001642540"/>
    </source>
</evidence>
<comment type="similarity">
    <text evidence="6">Belongs to the CFAP144 family.</text>
</comment>
<evidence type="ECO:0000256" key="2">
    <source>
        <dbReference type="ARBA" id="ARBA00004245"/>
    </source>
</evidence>
<sequence length="307" mass="34614">MSAENVPTTTTPEPASEAEPAPQRTSQSSQPRSSEPQPRTSQAQAKKGSNIKPPPPTYKNNIRPLKSFKSYDPLVDGWYFDEVNKRLNKDVDLYRNYQINPYTKKTLDYVTPKITERKRHLPTVCECGKCDIKPEDQKLCEAEKLVRESVYKSINVPKCKYCEPQTELMRLGWFPDYVPPPTNNACLYIKTPWNSSPCCYFYPRLNEPKVNENYDERFRAVHQTAEFIKTETQLRKFDSIMNPEGYRGKVITGRILPGVRIPKNVPKPVAQPARISNASGNSGGGGGDAPVAARQSSLKSNPNSNAD</sequence>
<proteinExistence type="inferred from homology"/>
<comment type="caution">
    <text evidence="8">The sequence shown here is derived from an EMBL/GenBank/DDBJ whole genome shotgun (WGS) entry which is preliminary data.</text>
</comment>
<evidence type="ECO:0000256" key="1">
    <source>
        <dbReference type="ARBA" id="ARBA00004138"/>
    </source>
</evidence>
<evidence type="ECO:0000256" key="6">
    <source>
        <dbReference type="ARBA" id="ARBA00034777"/>
    </source>
</evidence>
<feature type="compositionally biased region" description="Low complexity" evidence="7">
    <location>
        <begin position="7"/>
        <end position="42"/>
    </location>
</feature>
<accession>A0ABP1R897</accession>
<feature type="region of interest" description="Disordered" evidence="7">
    <location>
        <begin position="261"/>
        <end position="307"/>
    </location>
</feature>
<dbReference type="EMBL" id="CAXLJM020000068">
    <property type="protein sequence ID" value="CAL8122504.1"/>
    <property type="molecule type" value="Genomic_DNA"/>
</dbReference>
<comment type="subcellular location">
    <subcellularLocation>
        <location evidence="1">Cell projection</location>
        <location evidence="1">Cilium</location>
    </subcellularLocation>
    <subcellularLocation>
        <location evidence="2">Cytoplasm</location>
        <location evidence="2">Cytoskeleton</location>
    </subcellularLocation>
</comment>
<reference evidence="8 9" key="1">
    <citation type="submission" date="2024-08" db="EMBL/GenBank/DDBJ databases">
        <authorList>
            <person name="Cucini C."/>
            <person name="Frati F."/>
        </authorList>
    </citation>
    <scope>NUCLEOTIDE SEQUENCE [LARGE SCALE GENOMIC DNA]</scope>
</reference>
<keyword evidence="9" id="KW-1185">Reference proteome</keyword>
<feature type="region of interest" description="Disordered" evidence="7">
    <location>
        <begin position="1"/>
        <end position="64"/>
    </location>
</feature>
<dbReference type="InterPro" id="IPR029214">
    <property type="entry name" value="CFAP144"/>
</dbReference>
<evidence type="ECO:0000256" key="5">
    <source>
        <dbReference type="ARBA" id="ARBA00023273"/>
    </source>
</evidence>